<sequence>MFTAMQRQEVGNRLIAAAEKTDGVTAGAIVGAAATGALDAVAGIELMLAAAPDSGTADLPVRWTEKMYREFGALHHTVDPFGTVYLFPDLLTARIAIVPASRFGPRPGEPFQQVFGPVAPQDAGGAGLPDAVGPAWLAAIRTRAALHRGDGRAASLALDDLRSALIVLAGARTGAPPGYLEPADRDRIRATETGSRDAGTVAKAFSVAVQLLDAELQAAAPVLADAVALPLLEEVAG</sequence>
<evidence type="ECO:0000313" key="1">
    <source>
        <dbReference type="EMBL" id="MBS4103185.1"/>
    </source>
</evidence>
<protein>
    <recommendedName>
        <fullName evidence="3">Nucleotidyltransferase</fullName>
    </recommendedName>
</protein>
<dbReference type="EMBL" id="JAGXOE010000053">
    <property type="protein sequence ID" value="MBS4103185.1"/>
    <property type="molecule type" value="Genomic_DNA"/>
</dbReference>
<dbReference type="RefSeq" id="WP_126198163.1">
    <property type="nucleotide sequence ID" value="NZ_CP085954.1"/>
</dbReference>
<dbReference type="Proteomes" id="UP000676853">
    <property type="component" value="Unassembled WGS sequence"/>
</dbReference>
<evidence type="ECO:0008006" key="3">
    <source>
        <dbReference type="Google" id="ProtNLM"/>
    </source>
</evidence>
<gene>
    <name evidence="1" type="ORF">KFZ73_18320</name>
</gene>
<keyword evidence="2" id="KW-1185">Reference proteome</keyword>
<comment type="caution">
    <text evidence="1">The sequence shown here is derived from an EMBL/GenBank/DDBJ whole genome shotgun (WGS) entry which is preliminary data.</text>
</comment>
<name>A0ABS5NFW7_TSUPA</name>
<organism evidence="1 2">
    <name type="scientific">Tsukamurella paurometabola</name>
    <name type="common">Corynebacterium paurometabolum</name>
    <dbReference type="NCBI Taxonomy" id="2061"/>
    <lineage>
        <taxon>Bacteria</taxon>
        <taxon>Bacillati</taxon>
        <taxon>Actinomycetota</taxon>
        <taxon>Actinomycetes</taxon>
        <taxon>Mycobacteriales</taxon>
        <taxon>Tsukamurellaceae</taxon>
        <taxon>Tsukamurella</taxon>
    </lineage>
</organism>
<evidence type="ECO:0000313" key="2">
    <source>
        <dbReference type="Proteomes" id="UP000676853"/>
    </source>
</evidence>
<proteinExistence type="predicted"/>
<reference evidence="1 2" key="1">
    <citation type="submission" date="2021-04" db="EMBL/GenBank/DDBJ databases">
        <title>Whole genome sequence analysis of a thiophenic sulfur metabolizing bacteria.</title>
        <authorList>
            <person name="Akhtar N."/>
            <person name="Akram J."/>
            <person name="Aslam A."/>
        </authorList>
    </citation>
    <scope>NUCLEOTIDE SEQUENCE [LARGE SCALE GENOMIC DNA]</scope>
    <source>
        <strain evidence="1 2">3OW</strain>
    </source>
</reference>
<accession>A0ABS5NFW7</accession>